<keyword evidence="7" id="KW-1185">Reference proteome</keyword>
<evidence type="ECO:0000256" key="2">
    <source>
        <dbReference type="ARBA" id="ARBA00012438"/>
    </source>
</evidence>
<dbReference type="PRINTS" id="PR00344">
    <property type="entry name" value="BCTRLSENSOR"/>
</dbReference>
<reference evidence="6 7" key="1">
    <citation type="submission" date="2023-08" db="EMBL/GenBank/DDBJ databases">
        <title>Methanolobus mangrovi sp. nov. and Methanolobus sediminis sp. nov, two novel methylotrophic methanogens isolated from mangrove sediments in China.</title>
        <authorList>
            <person name="Zhou J."/>
        </authorList>
    </citation>
    <scope>NUCLEOTIDE SEQUENCE [LARGE SCALE GENOMIC DNA]</scope>
    <source>
        <strain evidence="6 7">FTZ6</strain>
    </source>
</reference>
<keyword evidence="3" id="KW-0808">Transferase</keyword>
<dbReference type="GO" id="GO:0009927">
    <property type="term" value="F:histidine phosphotransfer kinase activity"/>
    <property type="evidence" value="ECO:0007669"/>
    <property type="project" value="TreeGrafter"/>
</dbReference>
<accession>A0AA51UN73</accession>
<organism evidence="6 7">
    <name type="scientific">Methanolobus sediminis</name>
    <dbReference type="NCBI Taxonomy" id="3072978"/>
    <lineage>
        <taxon>Archaea</taxon>
        <taxon>Methanobacteriati</taxon>
        <taxon>Methanobacteriota</taxon>
        <taxon>Stenosarchaea group</taxon>
        <taxon>Methanomicrobia</taxon>
        <taxon>Methanosarcinales</taxon>
        <taxon>Methanosarcinaceae</taxon>
        <taxon>Methanolobus</taxon>
    </lineage>
</organism>
<dbReference type="EC" id="2.7.13.3" evidence="2"/>
<dbReference type="GO" id="GO:0000155">
    <property type="term" value="F:phosphorelay sensor kinase activity"/>
    <property type="evidence" value="ECO:0007669"/>
    <property type="project" value="TreeGrafter"/>
</dbReference>
<dbReference type="RefSeq" id="WP_309312255.1">
    <property type="nucleotide sequence ID" value="NZ_CP133592.1"/>
</dbReference>
<dbReference type="GeneID" id="84233564"/>
<evidence type="ECO:0000313" key="7">
    <source>
        <dbReference type="Proteomes" id="UP001182908"/>
    </source>
</evidence>
<keyword evidence="4" id="KW-0418">Kinase</keyword>
<dbReference type="InterPro" id="IPR004358">
    <property type="entry name" value="Sig_transdc_His_kin-like_C"/>
</dbReference>
<evidence type="ECO:0000256" key="1">
    <source>
        <dbReference type="ARBA" id="ARBA00000085"/>
    </source>
</evidence>
<evidence type="ECO:0000256" key="4">
    <source>
        <dbReference type="ARBA" id="ARBA00022777"/>
    </source>
</evidence>
<proteinExistence type="predicted"/>
<protein>
    <recommendedName>
        <fullName evidence="2">histidine kinase</fullName>
        <ecNumber evidence="2">2.7.13.3</ecNumber>
    </recommendedName>
</protein>
<dbReference type="InterPro" id="IPR003594">
    <property type="entry name" value="HATPase_dom"/>
</dbReference>
<dbReference type="Pfam" id="PF02518">
    <property type="entry name" value="HATPase_c"/>
    <property type="match status" value="1"/>
</dbReference>
<dbReference type="PANTHER" id="PTHR43047:SF72">
    <property type="entry name" value="OSMOSENSING HISTIDINE PROTEIN KINASE SLN1"/>
    <property type="match status" value="1"/>
</dbReference>
<feature type="domain" description="Histidine kinase" evidence="5">
    <location>
        <begin position="1"/>
        <end position="56"/>
    </location>
</feature>
<dbReference type="PANTHER" id="PTHR43047">
    <property type="entry name" value="TWO-COMPONENT HISTIDINE PROTEIN KINASE"/>
    <property type="match status" value="1"/>
</dbReference>
<sequence length="64" mass="6961">MSAFTQLDSGINRSYGGTGLGLALVKRFVEMHSGKTWAESELGKGSAFIFEIPLKTNSNCSYQQ</sequence>
<dbReference type="EMBL" id="CP133592">
    <property type="protein sequence ID" value="WMW26460.1"/>
    <property type="molecule type" value="Genomic_DNA"/>
</dbReference>
<dbReference type="AlphaFoldDB" id="A0AA51UN73"/>
<keyword evidence="6" id="KW-0067">ATP-binding</keyword>
<evidence type="ECO:0000256" key="3">
    <source>
        <dbReference type="ARBA" id="ARBA00022679"/>
    </source>
</evidence>
<dbReference type="Proteomes" id="UP001182908">
    <property type="component" value="Chromosome"/>
</dbReference>
<gene>
    <name evidence="6" type="ORF">RE474_12565</name>
</gene>
<dbReference type="InterPro" id="IPR036890">
    <property type="entry name" value="HATPase_C_sf"/>
</dbReference>
<dbReference type="Gene3D" id="3.30.565.10">
    <property type="entry name" value="Histidine kinase-like ATPase, C-terminal domain"/>
    <property type="match status" value="1"/>
</dbReference>
<evidence type="ECO:0000259" key="5">
    <source>
        <dbReference type="PROSITE" id="PS50109"/>
    </source>
</evidence>
<comment type="catalytic activity">
    <reaction evidence="1">
        <text>ATP + protein L-histidine = ADP + protein N-phospho-L-histidine.</text>
        <dbReference type="EC" id="2.7.13.3"/>
    </reaction>
</comment>
<dbReference type="SUPFAM" id="SSF55874">
    <property type="entry name" value="ATPase domain of HSP90 chaperone/DNA topoisomerase II/histidine kinase"/>
    <property type="match status" value="1"/>
</dbReference>
<evidence type="ECO:0000313" key="6">
    <source>
        <dbReference type="EMBL" id="WMW26460.1"/>
    </source>
</evidence>
<keyword evidence="6" id="KW-0547">Nucleotide-binding</keyword>
<dbReference type="KEGG" id="mseb:RE474_12565"/>
<dbReference type="GO" id="GO:0005524">
    <property type="term" value="F:ATP binding"/>
    <property type="evidence" value="ECO:0007669"/>
    <property type="project" value="UniProtKB-KW"/>
</dbReference>
<dbReference type="PROSITE" id="PS50109">
    <property type="entry name" value="HIS_KIN"/>
    <property type="match status" value="1"/>
</dbReference>
<dbReference type="GO" id="GO:0005886">
    <property type="term" value="C:plasma membrane"/>
    <property type="evidence" value="ECO:0007669"/>
    <property type="project" value="TreeGrafter"/>
</dbReference>
<dbReference type="InterPro" id="IPR005467">
    <property type="entry name" value="His_kinase_dom"/>
</dbReference>
<name>A0AA51UN73_9EURY</name>